<evidence type="ECO:0000256" key="4">
    <source>
        <dbReference type="ARBA" id="ARBA00022692"/>
    </source>
</evidence>
<accession>A0AAD3CS84</accession>
<comment type="subcellular location">
    <subcellularLocation>
        <location evidence="1">Endoplasmic reticulum membrane</location>
        <topology evidence="1">Multi-pass membrane protein</topology>
    </subcellularLocation>
</comment>
<gene>
    <name evidence="13" type="ORF">CTEN210_07618</name>
</gene>
<feature type="transmembrane region" description="Helical" evidence="11">
    <location>
        <begin position="190"/>
        <end position="207"/>
    </location>
</feature>
<keyword evidence="4 11" id="KW-0812">Transmembrane</keyword>
<dbReference type="GO" id="GO:0071586">
    <property type="term" value="P:CAAX-box protein processing"/>
    <property type="evidence" value="ECO:0007669"/>
    <property type="project" value="InterPro"/>
</dbReference>
<evidence type="ECO:0000256" key="2">
    <source>
        <dbReference type="ARBA" id="ARBA00006897"/>
    </source>
</evidence>
<feature type="transmembrane region" description="Helical" evidence="11">
    <location>
        <begin position="15"/>
        <end position="32"/>
    </location>
</feature>
<keyword evidence="5" id="KW-0378">Hydrolase</keyword>
<dbReference type="GO" id="GO:0004222">
    <property type="term" value="F:metalloendopeptidase activity"/>
    <property type="evidence" value="ECO:0007669"/>
    <property type="project" value="InterPro"/>
</dbReference>
<proteinExistence type="inferred from homology"/>
<dbReference type="InterPro" id="IPR039731">
    <property type="entry name" value="Rce1"/>
</dbReference>
<dbReference type="Proteomes" id="UP001054902">
    <property type="component" value="Unassembled WGS sequence"/>
</dbReference>
<keyword evidence="8 11" id="KW-0472">Membrane</keyword>
<evidence type="ECO:0000256" key="3">
    <source>
        <dbReference type="ARBA" id="ARBA00022670"/>
    </source>
</evidence>
<keyword evidence="14" id="KW-1185">Reference proteome</keyword>
<name>A0AAD3CS84_9STRA</name>
<evidence type="ECO:0000256" key="7">
    <source>
        <dbReference type="ARBA" id="ARBA00022989"/>
    </source>
</evidence>
<feature type="transmembrane region" description="Helical" evidence="11">
    <location>
        <begin position="246"/>
        <end position="269"/>
    </location>
</feature>
<dbReference type="InterPro" id="IPR003675">
    <property type="entry name" value="Rce1/LyrA-like_dom"/>
</dbReference>
<comment type="similarity">
    <text evidence="2">Belongs to the peptidase U48 family.</text>
</comment>
<sequence>MTCNHAEYSLPTCCIWAVILSSSFVLNLYLLVPHSITKLQRSDERQIKWRIFSVTCTFTAAISIYPFFFCKSNIFYGDLLHDILGISYFDRSSLLPLLHVMILYSGSFMTAILRYNLVYTSKFQCSKRKLDSSRYRYIINQCKHGINMPFSNFWESCRNFFVAPLAEEIIFRSCMITPFVYNKQMSIAQICWLVPLFFGVSHAHHAWTKLKNGAPLKVVLFSTLFQLMYTTLFGAYASFCFLKTKSLFAVVIAHSFCNFLGLPDFSLLIPSSNGFADEQMARVVKNSRIISALVYSIGIYFFYKRFDIYE</sequence>
<dbReference type="PANTHER" id="PTHR13046:SF0">
    <property type="entry name" value="CAAX PRENYL PROTEASE 2"/>
    <property type="match status" value="1"/>
</dbReference>
<evidence type="ECO:0000256" key="11">
    <source>
        <dbReference type="SAM" id="Phobius"/>
    </source>
</evidence>
<evidence type="ECO:0000256" key="9">
    <source>
        <dbReference type="ARBA" id="ARBA00047280"/>
    </source>
</evidence>
<dbReference type="PANTHER" id="PTHR13046">
    <property type="entry name" value="PROTEASE U48 CAAX PRENYL PROTEASE RCE1"/>
    <property type="match status" value="1"/>
</dbReference>
<feature type="transmembrane region" description="Helical" evidence="11">
    <location>
        <begin position="219"/>
        <end position="239"/>
    </location>
</feature>
<dbReference type="Pfam" id="PF02517">
    <property type="entry name" value="Rce1-like"/>
    <property type="match status" value="1"/>
</dbReference>
<dbReference type="AlphaFoldDB" id="A0AAD3CS84"/>
<dbReference type="EMBL" id="BLLK01000045">
    <property type="protein sequence ID" value="GFH51142.1"/>
    <property type="molecule type" value="Genomic_DNA"/>
</dbReference>
<keyword evidence="7 11" id="KW-1133">Transmembrane helix</keyword>
<feature type="transmembrane region" description="Helical" evidence="11">
    <location>
        <begin position="289"/>
        <end position="306"/>
    </location>
</feature>
<evidence type="ECO:0000256" key="10">
    <source>
        <dbReference type="ARBA" id="ARBA00049729"/>
    </source>
</evidence>
<evidence type="ECO:0000256" key="6">
    <source>
        <dbReference type="ARBA" id="ARBA00022824"/>
    </source>
</evidence>
<comment type="caution">
    <text evidence="13">The sequence shown here is derived from an EMBL/GenBank/DDBJ whole genome shotgun (WGS) entry which is preliminary data.</text>
</comment>
<feature type="transmembrane region" description="Helical" evidence="11">
    <location>
        <begin position="52"/>
        <end position="76"/>
    </location>
</feature>
<evidence type="ECO:0000313" key="13">
    <source>
        <dbReference type="EMBL" id="GFH51142.1"/>
    </source>
</evidence>
<keyword evidence="6" id="KW-0256">Endoplasmic reticulum</keyword>
<dbReference type="EC" id="3.4.26.1" evidence="10"/>
<evidence type="ECO:0000313" key="14">
    <source>
        <dbReference type="Proteomes" id="UP001054902"/>
    </source>
</evidence>
<dbReference type="GO" id="GO:0005789">
    <property type="term" value="C:endoplasmic reticulum membrane"/>
    <property type="evidence" value="ECO:0007669"/>
    <property type="project" value="UniProtKB-SubCell"/>
</dbReference>
<reference evidence="13 14" key="1">
    <citation type="journal article" date="2021" name="Sci. Rep.">
        <title>The genome of the diatom Chaetoceros tenuissimus carries an ancient integrated fragment of an extant virus.</title>
        <authorList>
            <person name="Hongo Y."/>
            <person name="Kimura K."/>
            <person name="Takaki Y."/>
            <person name="Yoshida Y."/>
            <person name="Baba S."/>
            <person name="Kobayashi G."/>
            <person name="Nagasaki K."/>
            <person name="Hano T."/>
            <person name="Tomaru Y."/>
        </authorList>
    </citation>
    <scope>NUCLEOTIDE SEQUENCE [LARGE SCALE GENOMIC DNA]</scope>
    <source>
        <strain evidence="13 14">NIES-3715</strain>
    </source>
</reference>
<feature type="transmembrane region" description="Helical" evidence="11">
    <location>
        <begin position="96"/>
        <end position="119"/>
    </location>
</feature>
<organism evidence="13 14">
    <name type="scientific">Chaetoceros tenuissimus</name>
    <dbReference type="NCBI Taxonomy" id="426638"/>
    <lineage>
        <taxon>Eukaryota</taxon>
        <taxon>Sar</taxon>
        <taxon>Stramenopiles</taxon>
        <taxon>Ochrophyta</taxon>
        <taxon>Bacillariophyta</taxon>
        <taxon>Coscinodiscophyceae</taxon>
        <taxon>Chaetocerotophycidae</taxon>
        <taxon>Chaetocerotales</taxon>
        <taxon>Chaetocerotaceae</taxon>
        <taxon>Chaetoceros</taxon>
    </lineage>
</organism>
<feature type="domain" description="CAAX prenyl protease 2/Lysostaphin resistance protein A-like" evidence="12">
    <location>
        <begin position="152"/>
        <end position="260"/>
    </location>
</feature>
<evidence type="ECO:0000256" key="1">
    <source>
        <dbReference type="ARBA" id="ARBA00004477"/>
    </source>
</evidence>
<keyword evidence="3" id="KW-0645">Protease</keyword>
<protein>
    <recommendedName>
        <fullName evidence="10">intramembrane prenyl-peptidase Rce1</fullName>
        <ecNumber evidence="10">3.4.26.1</ecNumber>
    </recommendedName>
</protein>
<evidence type="ECO:0000259" key="12">
    <source>
        <dbReference type="Pfam" id="PF02517"/>
    </source>
</evidence>
<evidence type="ECO:0000256" key="8">
    <source>
        <dbReference type="ARBA" id="ARBA00023136"/>
    </source>
</evidence>
<comment type="catalytic activity">
    <reaction evidence="9">
        <text>Hydrolyzes the peptide bond -P2-(S-farnesyl or geranylgeranyl)C-P1'-P2'-P3'-COOH where P1' and P2' are amino acids with aliphatic sidechains and P3' is any C-terminal residue.</text>
        <dbReference type="EC" id="3.4.26.1"/>
    </reaction>
</comment>
<evidence type="ECO:0000256" key="5">
    <source>
        <dbReference type="ARBA" id="ARBA00022801"/>
    </source>
</evidence>